<gene>
    <name evidence="1" type="ORF">BSQ44_17595</name>
</gene>
<evidence type="ECO:0000313" key="2">
    <source>
        <dbReference type="Proteomes" id="UP000182840"/>
    </source>
</evidence>
<dbReference type="InterPro" id="IPR027417">
    <property type="entry name" value="P-loop_NTPase"/>
</dbReference>
<dbReference type="STRING" id="1670800.BSQ44_17595"/>
<protein>
    <recommendedName>
        <fullName evidence="3">ATP-binding protein</fullName>
    </recommendedName>
</protein>
<name>A0A1L3SU74_9HYPH</name>
<sequence length="402" mass="44891">MPSLAELLGETLDQKDHNDPFYGRFGFKRNPFPAARTIIEEVLYNQVDARDRFVGLVREMLAEEPQRRAMGVQGSTGGGKTHFLRHCQYLMREFRRTSGRPFAVVEILAGSNSASHLVREVLREADEAAKLSGEYDLLTAIIRSCEDAAEFDGLKQGELKNVLQLLFRASRPGFMPPDRDGRMLFEPLRDLAKKWLGGAALSNTEKRHLGVFARLASAAMMTRNMTELLAFARSKGIVFGVMLCLDEVETLFGSGYSAAKIQGYLQDLRYLFDEAIRNDEGYSLLMLSASTPRGAANLRDYNYPLFQRLGFEEGSRADLIAISDASEVKGIAETYVSYERQRAGSKVGKFPAILSDEDFEDAYRTAATTDRSVAPTHLRRVNQGQLLQALHLIVEKKRDAAG</sequence>
<dbReference type="OrthoDB" id="8436724at2"/>
<dbReference type="KEGG" id="meso:BSQ44_17595"/>
<dbReference type="Proteomes" id="UP000182840">
    <property type="component" value="Chromosome"/>
</dbReference>
<accession>A0A1L3SU74</accession>
<organism evidence="1 2">
    <name type="scientific">Aquibium oceanicum</name>
    <dbReference type="NCBI Taxonomy" id="1670800"/>
    <lineage>
        <taxon>Bacteria</taxon>
        <taxon>Pseudomonadati</taxon>
        <taxon>Pseudomonadota</taxon>
        <taxon>Alphaproteobacteria</taxon>
        <taxon>Hyphomicrobiales</taxon>
        <taxon>Phyllobacteriaceae</taxon>
        <taxon>Aquibium</taxon>
    </lineage>
</organism>
<proteinExistence type="predicted"/>
<dbReference type="RefSeq" id="WP_072606447.1">
    <property type="nucleotide sequence ID" value="NZ_CP018171.1"/>
</dbReference>
<dbReference type="SUPFAM" id="SSF52540">
    <property type="entry name" value="P-loop containing nucleoside triphosphate hydrolases"/>
    <property type="match status" value="1"/>
</dbReference>
<evidence type="ECO:0000313" key="1">
    <source>
        <dbReference type="EMBL" id="APH72977.1"/>
    </source>
</evidence>
<dbReference type="EMBL" id="CP018171">
    <property type="protein sequence ID" value="APH72977.1"/>
    <property type="molecule type" value="Genomic_DNA"/>
</dbReference>
<evidence type="ECO:0008006" key="3">
    <source>
        <dbReference type="Google" id="ProtNLM"/>
    </source>
</evidence>
<keyword evidence="2" id="KW-1185">Reference proteome</keyword>
<dbReference type="AlphaFoldDB" id="A0A1L3SU74"/>
<reference evidence="2" key="1">
    <citation type="submission" date="2016-11" db="EMBL/GenBank/DDBJ databases">
        <title>Mesorhizobium oceanicum sp. nov., isolated from deep seawater in South China Sea.</title>
        <authorList>
            <person name="Fu G.-Y."/>
        </authorList>
    </citation>
    <scope>NUCLEOTIDE SEQUENCE [LARGE SCALE GENOMIC DNA]</scope>
    <source>
        <strain evidence="2">B7</strain>
    </source>
</reference>